<comment type="caution">
    <text evidence="1">The sequence shown here is derived from an EMBL/GenBank/DDBJ whole genome shotgun (WGS) entry which is preliminary data.</text>
</comment>
<proteinExistence type="predicted"/>
<organism evidence="1 2">
    <name type="scientific">Rubripirellula tenax</name>
    <dbReference type="NCBI Taxonomy" id="2528015"/>
    <lineage>
        <taxon>Bacteria</taxon>
        <taxon>Pseudomonadati</taxon>
        <taxon>Planctomycetota</taxon>
        <taxon>Planctomycetia</taxon>
        <taxon>Pirellulales</taxon>
        <taxon>Pirellulaceae</taxon>
        <taxon>Rubripirellula</taxon>
    </lineage>
</organism>
<name>A0A5C6ELK6_9BACT</name>
<evidence type="ECO:0000313" key="2">
    <source>
        <dbReference type="Proteomes" id="UP000318288"/>
    </source>
</evidence>
<protein>
    <submittedName>
        <fullName evidence="1">Uncharacterized protein</fullName>
    </submittedName>
</protein>
<dbReference type="AlphaFoldDB" id="A0A5C6ELK6"/>
<accession>A0A5C6ELK6</accession>
<keyword evidence="2" id="KW-1185">Reference proteome</keyword>
<dbReference type="EMBL" id="SJPW01000006">
    <property type="protein sequence ID" value="TWU49007.1"/>
    <property type="molecule type" value="Genomic_DNA"/>
</dbReference>
<dbReference type="Proteomes" id="UP000318288">
    <property type="component" value="Unassembled WGS sequence"/>
</dbReference>
<sequence>MNNECVVLPAFGRYPNEYEGSVENTRYQSDHAPAYNGKAFSYQTAKDVRRVNEQRECYKVKPDGSLSVALCER</sequence>
<evidence type="ECO:0000313" key="1">
    <source>
        <dbReference type="EMBL" id="TWU49007.1"/>
    </source>
</evidence>
<reference evidence="1 2" key="1">
    <citation type="submission" date="2019-02" db="EMBL/GenBank/DDBJ databases">
        <title>Deep-cultivation of Planctomycetes and their phenomic and genomic characterization uncovers novel biology.</title>
        <authorList>
            <person name="Wiegand S."/>
            <person name="Jogler M."/>
            <person name="Boedeker C."/>
            <person name="Pinto D."/>
            <person name="Vollmers J."/>
            <person name="Rivas-Marin E."/>
            <person name="Kohn T."/>
            <person name="Peeters S.H."/>
            <person name="Heuer A."/>
            <person name="Rast P."/>
            <person name="Oberbeckmann S."/>
            <person name="Bunk B."/>
            <person name="Jeske O."/>
            <person name="Meyerdierks A."/>
            <person name="Storesund J.E."/>
            <person name="Kallscheuer N."/>
            <person name="Luecker S."/>
            <person name="Lage O.M."/>
            <person name="Pohl T."/>
            <person name="Merkel B.J."/>
            <person name="Hornburger P."/>
            <person name="Mueller R.-W."/>
            <person name="Bruemmer F."/>
            <person name="Labrenz M."/>
            <person name="Spormann A.M."/>
            <person name="Op Den Camp H."/>
            <person name="Overmann J."/>
            <person name="Amann R."/>
            <person name="Jetten M.S.M."/>
            <person name="Mascher T."/>
            <person name="Medema M.H."/>
            <person name="Devos D.P."/>
            <person name="Kaster A.-K."/>
            <person name="Ovreas L."/>
            <person name="Rohde M."/>
            <person name="Galperin M.Y."/>
            <person name="Jogler C."/>
        </authorList>
    </citation>
    <scope>NUCLEOTIDE SEQUENCE [LARGE SCALE GENOMIC DNA]</scope>
    <source>
        <strain evidence="1 2">Poly51</strain>
    </source>
</reference>
<gene>
    <name evidence="1" type="ORF">Poly51_49110</name>
</gene>